<dbReference type="Proteomes" id="UP000246099">
    <property type="component" value="Chromosome"/>
</dbReference>
<dbReference type="NCBIfam" id="TIGR04409">
    <property type="entry name" value="LptC_YrbK"/>
    <property type="match status" value="1"/>
</dbReference>
<dbReference type="Pfam" id="PF06835">
    <property type="entry name" value="LptC"/>
    <property type="match status" value="1"/>
</dbReference>
<name>A0ABN5LQ98_9BACT</name>
<dbReference type="Gene3D" id="2.60.450.10">
    <property type="entry name" value="Lipopolysaccharide (LPS) transport protein A like domain"/>
    <property type="match status" value="1"/>
</dbReference>
<evidence type="ECO:0000313" key="2">
    <source>
        <dbReference type="Proteomes" id="UP000246099"/>
    </source>
</evidence>
<evidence type="ECO:0000313" key="1">
    <source>
        <dbReference type="EMBL" id="AWO01284.1"/>
    </source>
</evidence>
<sequence length="165" mass="19042">MNAVRRFDKDKLGVEQGYNVETIMSQTAHVKGILTSPYMERHTTHPPYTEFPRGLKVVFYSDSLTISSILTANYGKYMDGEKDVYLRDSVVFISLKDPKNIQRLDCKDLRWDAKKSLFTTDKYCRYSTPYDTLFGVGFDANQDFSWSRFHTAHGSFMAPDSSFVE</sequence>
<proteinExistence type="predicted"/>
<protein>
    <submittedName>
        <fullName evidence="1">LPS export ABC transporter periplasmic protein LptC</fullName>
    </submittedName>
</protein>
<dbReference type="InterPro" id="IPR026265">
    <property type="entry name" value="LptC"/>
</dbReference>
<dbReference type="EMBL" id="CP029600">
    <property type="protein sequence ID" value="AWO01284.1"/>
    <property type="molecule type" value="Genomic_DNA"/>
</dbReference>
<organism evidence="1 2">
    <name type="scientific">Chitinophaga alhagiae</name>
    <dbReference type="NCBI Taxonomy" id="2203219"/>
    <lineage>
        <taxon>Bacteria</taxon>
        <taxon>Pseudomonadati</taxon>
        <taxon>Bacteroidota</taxon>
        <taxon>Chitinophagia</taxon>
        <taxon>Chitinophagales</taxon>
        <taxon>Chitinophagaceae</taxon>
        <taxon>Chitinophaga</taxon>
    </lineage>
</organism>
<gene>
    <name evidence="1" type="primary">lptC</name>
    <name evidence="1" type="ORF">DLD77_06055</name>
</gene>
<dbReference type="InterPro" id="IPR010664">
    <property type="entry name" value="LipoPS_assembly_LptC-rel"/>
</dbReference>
<reference evidence="1 2" key="1">
    <citation type="submission" date="2018-05" db="EMBL/GenBank/DDBJ databases">
        <title>Chitinophaga sp. nov., isolated from rhizosphere soil of Alhagi.</title>
        <authorList>
            <person name="Liu Y."/>
        </authorList>
    </citation>
    <scope>NUCLEOTIDE SEQUENCE [LARGE SCALE GENOMIC DNA]</scope>
    <source>
        <strain evidence="1 2">T22</strain>
    </source>
</reference>
<keyword evidence="2" id="KW-1185">Reference proteome</keyword>
<accession>A0ABN5LQ98</accession>